<dbReference type="EMBL" id="JAHWYN010000005">
    <property type="protein sequence ID" value="MBW4360363.1"/>
    <property type="molecule type" value="Genomic_DNA"/>
</dbReference>
<organism evidence="2 3">
    <name type="scientific">Flavobacterium taihuense</name>
    <dbReference type="NCBI Taxonomy" id="2857508"/>
    <lineage>
        <taxon>Bacteria</taxon>
        <taxon>Pseudomonadati</taxon>
        <taxon>Bacteroidota</taxon>
        <taxon>Flavobacteriia</taxon>
        <taxon>Flavobacteriales</taxon>
        <taxon>Flavobacteriaceae</taxon>
        <taxon>Flavobacterium</taxon>
    </lineage>
</organism>
<dbReference type="PANTHER" id="PTHR34203">
    <property type="entry name" value="METHYLTRANSFERASE, FKBM FAMILY PROTEIN"/>
    <property type="match status" value="1"/>
</dbReference>
<dbReference type="Proteomes" id="UP000812031">
    <property type="component" value="Unassembled WGS sequence"/>
</dbReference>
<accession>A0ABS6XWX7</accession>
<proteinExistence type="predicted"/>
<dbReference type="InterPro" id="IPR052514">
    <property type="entry name" value="SAM-dependent_MTase"/>
</dbReference>
<dbReference type="RefSeq" id="WP_219316847.1">
    <property type="nucleotide sequence ID" value="NZ_JAHWYN010000005.1"/>
</dbReference>
<dbReference type="Pfam" id="PF05050">
    <property type="entry name" value="Methyltransf_21"/>
    <property type="match status" value="1"/>
</dbReference>
<reference evidence="2 3" key="1">
    <citation type="submission" date="2021-07" db="EMBL/GenBank/DDBJ databases">
        <title>Flavobacterium sp. nov. isolated from sediment on the Taihu Lake.</title>
        <authorList>
            <person name="Qu J.-H."/>
        </authorList>
    </citation>
    <scope>NUCLEOTIDE SEQUENCE [LARGE SCALE GENOMIC DNA]</scope>
    <source>
        <strain evidence="2 3">NAS39</strain>
    </source>
</reference>
<dbReference type="GO" id="GO:0032259">
    <property type="term" value="P:methylation"/>
    <property type="evidence" value="ECO:0007669"/>
    <property type="project" value="UniProtKB-KW"/>
</dbReference>
<feature type="domain" description="Methyltransferase FkbM" evidence="1">
    <location>
        <begin position="379"/>
        <end position="533"/>
    </location>
</feature>
<comment type="caution">
    <text evidence="2">The sequence shown here is derived from an EMBL/GenBank/DDBJ whole genome shotgun (WGS) entry which is preliminary data.</text>
</comment>
<protein>
    <submittedName>
        <fullName evidence="2">FkbM family methyltransferase</fullName>
    </submittedName>
</protein>
<gene>
    <name evidence="2" type="ORF">KZH69_07680</name>
</gene>
<keyword evidence="2" id="KW-0808">Transferase</keyword>
<keyword evidence="2" id="KW-0489">Methyltransferase</keyword>
<dbReference type="PANTHER" id="PTHR34203:SF15">
    <property type="entry name" value="SLL1173 PROTEIN"/>
    <property type="match status" value="1"/>
</dbReference>
<dbReference type="NCBIfam" id="TIGR01444">
    <property type="entry name" value="fkbM_fam"/>
    <property type="match status" value="1"/>
</dbReference>
<dbReference type="InterPro" id="IPR006342">
    <property type="entry name" value="FkbM_mtfrase"/>
</dbReference>
<evidence type="ECO:0000313" key="3">
    <source>
        <dbReference type="Proteomes" id="UP000812031"/>
    </source>
</evidence>
<evidence type="ECO:0000259" key="1">
    <source>
        <dbReference type="Pfam" id="PF05050"/>
    </source>
</evidence>
<keyword evidence="3" id="KW-1185">Reference proteome</keyword>
<dbReference type="GO" id="GO:0008168">
    <property type="term" value="F:methyltransferase activity"/>
    <property type="evidence" value="ECO:0007669"/>
    <property type="project" value="UniProtKB-KW"/>
</dbReference>
<evidence type="ECO:0000313" key="2">
    <source>
        <dbReference type="EMBL" id="MBW4360363.1"/>
    </source>
</evidence>
<name>A0ABS6XWX7_9FLAO</name>
<sequence>MKSLAPIVLFTYNRPRHTQQALDALAQNKEAKDSVLYVFCDGAKENATSEDLLKIEAVRSLIYAENRFKELIIKVQERNKGLANSVIDGVTEVINTHGKVIVLEDDIIVGRYFLEFMNGGLVLYQKEERVYGITGYCFPHKGNVKEGTYFLPIMSSWGYGTWADKWIKINFNGQGLLDVVENKKIKDKLDFGNLHFYQMLKDQVFGKNDSWAVRFYVSMFLNKGVFLFPKISLLKNIGFDGTGVHCGLDLSRKYEGGFENNVNIQIDKKEVLLQRNIIKRFKMSESKAKVKIAIRVKRKLVGLFAPEIIQFIKRKLKVSQNEQEQSLANFPRYTKTTVMLKGCEITIPDSASFIFMSKEIFKEEIYRFKTSNKTPYIVDGGANIGLATIYLKLLYPDSDIVAFEPDPEIYRILDKNIKSFNFTNVKLLQKGLWNDNTTLSFKSEGADAGLISDLDKTISASGTIEVVSLRPYLKKTVDFLKLDIEGAETVVLKDIEEDLGKVQRIFVEYHSFVGQSQSLNEIIEILTKAEFRLYMSIPGNNSLNSPLMGLGNYNNMDFQLNIFGYKEDK</sequence>